<feature type="region of interest" description="Disordered" evidence="1">
    <location>
        <begin position="207"/>
        <end position="252"/>
    </location>
</feature>
<feature type="compositionally biased region" description="Pro residues" evidence="1">
    <location>
        <begin position="88"/>
        <end position="103"/>
    </location>
</feature>
<dbReference type="Proteomes" id="UP000546162">
    <property type="component" value="Unassembled WGS sequence"/>
</dbReference>
<protein>
    <submittedName>
        <fullName evidence="2">Uncharacterized protein</fullName>
    </submittedName>
</protein>
<feature type="region of interest" description="Disordered" evidence="1">
    <location>
        <begin position="1"/>
        <end position="118"/>
    </location>
</feature>
<name>A0A7W7GQV8_9ACTN</name>
<evidence type="ECO:0000256" key="1">
    <source>
        <dbReference type="SAM" id="MobiDB-lite"/>
    </source>
</evidence>
<organism evidence="2 3">
    <name type="scientific">Actinoplanes octamycinicus</name>
    <dbReference type="NCBI Taxonomy" id="135948"/>
    <lineage>
        <taxon>Bacteria</taxon>
        <taxon>Bacillati</taxon>
        <taxon>Actinomycetota</taxon>
        <taxon>Actinomycetes</taxon>
        <taxon>Micromonosporales</taxon>
        <taxon>Micromonosporaceae</taxon>
        <taxon>Actinoplanes</taxon>
    </lineage>
</organism>
<accession>A0A7W7GQV8</accession>
<gene>
    <name evidence="2" type="ORF">BJY16_000029</name>
</gene>
<keyword evidence="3" id="KW-1185">Reference proteome</keyword>
<dbReference type="EMBL" id="JACHNB010000001">
    <property type="protein sequence ID" value="MBB4736570.1"/>
    <property type="molecule type" value="Genomic_DNA"/>
</dbReference>
<sequence>MPPSPARARTGYAPPSPARAPNRLRAAQSRADSGPTARRPVPHGLRTDCAPPSPAPAPNRLRAAQPRAGSEPTARRPAPHGLRTGYAPPSPARAPDRCAPPGPGLGLTGPSERLRHPWPPAGRLRMVIAGAVAGCPHQRAVHSPAAGGRIFARYCLRAGPPGRAGTGKLPCRPGPHRFGHHDQRRLRAAGTDPPVPAGLCRCLKTGQTPVRASRERERVTGRAPSGPRGEPDHGTGRAAGAKGVPETGFSGG</sequence>
<evidence type="ECO:0000313" key="2">
    <source>
        <dbReference type="EMBL" id="MBB4736570.1"/>
    </source>
</evidence>
<comment type="caution">
    <text evidence="2">The sequence shown here is derived from an EMBL/GenBank/DDBJ whole genome shotgun (WGS) entry which is preliminary data.</text>
</comment>
<reference evidence="2 3" key="1">
    <citation type="submission" date="2020-08" db="EMBL/GenBank/DDBJ databases">
        <title>Sequencing the genomes of 1000 actinobacteria strains.</title>
        <authorList>
            <person name="Klenk H.-P."/>
        </authorList>
    </citation>
    <scope>NUCLEOTIDE SEQUENCE [LARGE SCALE GENOMIC DNA]</scope>
    <source>
        <strain evidence="2 3">DSM 45809</strain>
    </source>
</reference>
<evidence type="ECO:0000313" key="3">
    <source>
        <dbReference type="Proteomes" id="UP000546162"/>
    </source>
</evidence>
<proteinExistence type="predicted"/>
<dbReference type="AlphaFoldDB" id="A0A7W7GQV8"/>